<keyword evidence="3" id="KW-1185">Reference proteome</keyword>
<gene>
    <name evidence="2" type="ORF">ACJMK2_037144</name>
</gene>
<reference evidence="2 3" key="1">
    <citation type="submission" date="2024-11" db="EMBL/GenBank/DDBJ databases">
        <title>Chromosome-level genome assembly of the freshwater bivalve Anodonta woodiana.</title>
        <authorList>
            <person name="Chen X."/>
        </authorList>
    </citation>
    <scope>NUCLEOTIDE SEQUENCE [LARGE SCALE GENOMIC DNA]</scope>
    <source>
        <strain evidence="2">MN2024</strain>
        <tissue evidence="2">Gills</tissue>
    </source>
</reference>
<evidence type="ECO:0000256" key="1">
    <source>
        <dbReference type="SAM" id="Coils"/>
    </source>
</evidence>
<keyword evidence="1" id="KW-0175">Coiled coil</keyword>
<accession>A0ABD3WKP2</accession>
<protein>
    <submittedName>
        <fullName evidence="2">Uncharacterized protein</fullName>
    </submittedName>
</protein>
<dbReference type="Proteomes" id="UP001634394">
    <property type="component" value="Unassembled WGS sequence"/>
</dbReference>
<dbReference type="AlphaFoldDB" id="A0ABD3WKP2"/>
<feature type="coiled-coil region" evidence="1">
    <location>
        <begin position="52"/>
        <end position="79"/>
    </location>
</feature>
<organism evidence="2 3">
    <name type="scientific">Sinanodonta woodiana</name>
    <name type="common">Chinese pond mussel</name>
    <name type="synonym">Anodonta woodiana</name>
    <dbReference type="NCBI Taxonomy" id="1069815"/>
    <lineage>
        <taxon>Eukaryota</taxon>
        <taxon>Metazoa</taxon>
        <taxon>Spiralia</taxon>
        <taxon>Lophotrochozoa</taxon>
        <taxon>Mollusca</taxon>
        <taxon>Bivalvia</taxon>
        <taxon>Autobranchia</taxon>
        <taxon>Heteroconchia</taxon>
        <taxon>Palaeoheterodonta</taxon>
        <taxon>Unionida</taxon>
        <taxon>Unionoidea</taxon>
        <taxon>Unionidae</taxon>
        <taxon>Unioninae</taxon>
        <taxon>Sinanodonta</taxon>
    </lineage>
</organism>
<evidence type="ECO:0000313" key="2">
    <source>
        <dbReference type="EMBL" id="KAL3874081.1"/>
    </source>
</evidence>
<name>A0ABD3WKP2_SINWO</name>
<proteinExistence type="predicted"/>
<evidence type="ECO:0000313" key="3">
    <source>
        <dbReference type="Proteomes" id="UP001634394"/>
    </source>
</evidence>
<comment type="caution">
    <text evidence="2">The sequence shown here is derived from an EMBL/GenBank/DDBJ whole genome shotgun (WGS) entry which is preliminary data.</text>
</comment>
<dbReference type="EMBL" id="JBJQND010000006">
    <property type="protein sequence ID" value="KAL3874081.1"/>
    <property type="molecule type" value="Genomic_DNA"/>
</dbReference>
<sequence length="197" mass="22558">MDRLRGNTSFGDCGNNSQGERVEISIPIFHSEKCIDLKQFVKDELNVLCAICANIMEEIKRMENDNVRLDEMIQIKNETIKRLESCIDKSRESELRLECDLHAISDVIKSQKALTPNISPSTAKCETDEDRRFENKLGEKENQTNQNRYSNARNFPLKNDGMNDINNNSSKPIQVWISTMTYSGMKRSSKTKCLLSS</sequence>